<feature type="compositionally biased region" description="Pro residues" evidence="1">
    <location>
        <begin position="40"/>
        <end position="50"/>
    </location>
</feature>
<sequence>MAGNGQPIFEENLARGAKRPQDIRSVPLKEHHENQAGRAPQPPPPAPELKPMPCGHHKRGGRNLIVCIDGTANQFGKKNTNIIEIYNLIMKETGDNQRTWYNSGIGTYARPHWRSLRYYKQVVSHKIDLAIAWNFEKTVQAA</sequence>
<feature type="region of interest" description="Disordered" evidence="1">
    <location>
        <begin position="1"/>
        <end position="57"/>
    </location>
</feature>
<dbReference type="OrthoDB" id="538223at2759"/>
<comment type="caution">
    <text evidence="3">The sequence shown here is derived from an EMBL/GenBank/DDBJ whole genome shotgun (WGS) entry which is preliminary data.</text>
</comment>
<name>A0A4V1Q2L6_9AGAR</name>
<dbReference type="PANTHER" id="PTHR33840:SF1">
    <property type="entry name" value="TLE1 PHOSPHOLIPASE DOMAIN-CONTAINING PROTEIN"/>
    <property type="match status" value="1"/>
</dbReference>
<dbReference type="InterPro" id="IPR018712">
    <property type="entry name" value="Tle1-like_cat"/>
</dbReference>
<reference evidence="3 4" key="1">
    <citation type="submission" date="2019-01" db="EMBL/GenBank/DDBJ databases">
        <title>Draft genome sequence of Psathyrella aberdarensis IHI B618.</title>
        <authorList>
            <person name="Buettner E."/>
            <person name="Kellner H."/>
        </authorList>
    </citation>
    <scope>NUCLEOTIDE SEQUENCE [LARGE SCALE GENOMIC DNA]</scope>
    <source>
        <strain evidence="3 4">IHI B618</strain>
    </source>
</reference>
<evidence type="ECO:0000256" key="1">
    <source>
        <dbReference type="SAM" id="MobiDB-lite"/>
    </source>
</evidence>
<dbReference type="EMBL" id="SDEE01000543">
    <property type="protein sequence ID" value="RXW15518.1"/>
    <property type="molecule type" value="Genomic_DNA"/>
</dbReference>
<protein>
    <recommendedName>
        <fullName evidence="2">T6SS Phospholipase effector Tle1-like catalytic domain-containing protein</fullName>
    </recommendedName>
</protein>
<proteinExistence type="predicted"/>
<accession>A0A4V1Q2L6</accession>
<keyword evidence="4" id="KW-1185">Reference proteome</keyword>
<dbReference type="AlphaFoldDB" id="A0A4V1Q2L6"/>
<dbReference type="Pfam" id="PF09994">
    <property type="entry name" value="T6SS_Tle1-like_cat"/>
    <property type="match status" value="1"/>
</dbReference>
<feature type="compositionally biased region" description="Basic and acidic residues" evidence="1">
    <location>
        <begin position="19"/>
        <end position="35"/>
    </location>
</feature>
<gene>
    <name evidence="3" type="ORF">EST38_g10336</name>
</gene>
<feature type="domain" description="T6SS Phospholipase effector Tle1-like catalytic" evidence="2">
    <location>
        <begin position="62"/>
        <end position="141"/>
    </location>
</feature>
<evidence type="ECO:0000313" key="3">
    <source>
        <dbReference type="EMBL" id="RXW15518.1"/>
    </source>
</evidence>
<dbReference type="Proteomes" id="UP000290288">
    <property type="component" value="Unassembled WGS sequence"/>
</dbReference>
<dbReference type="PANTHER" id="PTHR33840">
    <property type="match status" value="1"/>
</dbReference>
<evidence type="ECO:0000259" key="2">
    <source>
        <dbReference type="Pfam" id="PF09994"/>
    </source>
</evidence>
<evidence type="ECO:0000313" key="4">
    <source>
        <dbReference type="Proteomes" id="UP000290288"/>
    </source>
</evidence>
<organism evidence="3 4">
    <name type="scientific">Candolleomyces aberdarensis</name>
    <dbReference type="NCBI Taxonomy" id="2316362"/>
    <lineage>
        <taxon>Eukaryota</taxon>
        <taxon>Fungi</taxon>
        <taxon>Dikarya</taxon>
        <taxon>Basidiomycota</taxon>
        <taxon>Agaricomycotina</taxon>
        <taxon>Agaricomycetes</taxon>
        <taxon>Agaricomycetidae</taxon>
        <taxon>Agaricales</taxon>
        <taxon>Agaricineae</taxon>
        <taxon>Psathyrellaceae</taxon>
        <taxon>Candolleomyces</taxon>
    </lineage>
</organism>